<dbReference type="EMBL" id="FQ790326">
    <property type="protein sequence ID" value="CCD50564.1"/>
    <property type="molecule type" value="Genomic_DNA"/>
</dbReference>
<proteinExistence type="predicted"/>
<evidence type="ECO:0000313" key="3">
    <source>
        <dbReference type="Proteomes" id="UP000008177"/>
    </source>
</evidence>
<sequence length="212" mass="24892">MCFPANVARYYCDNRMDDRRYQRQQLWNGCHNHRDPELRNRQFIEDENRRPCYTSLNPPLPTDICPDHRAELGNDDSNIIKNNVRVLLERLREASNYRELATGAPDIREHAYFDVLYYSDWLDAHPRENEQFAEYGDHPQHPRPPRNWGDRTRGPGQTECDEASIVSTLSRKDRVSKGVDDIEPTSSSRYLAASPQLYGELESTHYKRLIVQ</sequence>
<dbReference type="HOGENOM" id="CLU_1299521_0_0_1"/>
<gene>
    <name evidence="2" type="ORF">BofuT4_P089630.1</name>
</gene>
<accession>G2YFL6</accession>
<dbReference type="AlphaFoldDB" id="G2YFL6"/>
<dbReference type="InParanoid" id="G2YFL6"/>
<dbReference type="Proteomes" id="UP000008177">
    <property type="component" value="Unplaced contigs"/>
</dbReference>
<feature type="region of interest" description="Disordered" evidence="1">
    <location>
        <begin position="133"/>
        <end position="163"/>
    </location>
</feature>
<evidence type="ECO:0000256" key="1">
    <source>
        <dbReference type="SAM" id="MobiDB-lite"/>
    </source>
</evidence>
<evidence type="ECO:0000313" key="2">
    <source>
        <dbReference type="EMBL" id="CCD50564.1"/>
    </source>
</evidence>
<organism evidence="2 3">
    <name type="scientific">Botryotinia fuckeliana (strain T4)</name>
    <name type="common">Noble rot fungus</name>
    <name type="synonym">Botrytis cinerea</name>
    <dbReference type="NCBI Taxonomy" id="999810"/>
    <lineage>
        <taxon>Eukaryota</taxon>
        <taxon>Fungi</taxon>
        <taxon>Dikarya</taxon>
        <taxon>Ascomycota</taxon>
        <taxon>Pezizomycotina</taxon>
        <taxon>Leotiomycetes</taxon>
        <taxon>Helotiales</taxon>
        <taxon>Sclerotiniaceae</taxon>
        <taxon>Botrytis</taxon>
    </lineage>
</organism>
<dbReference type="OrthoDB" id="3532117at2759"/>
<name>G2YFL6_BOTF4</name>
<reference evidence="3" key="1">
    <citation type="journal article" date="2011" name="PLoS Genet.">
        <title>Genomic analysis of the necrotrophic fungal pathogens Sclerotinia sclerotiorum and Botrytis cinerea.</title>
        <authorList>
            <person name="Amselem J."/>
            <person name="Cuomo C.A."/>
            <person name="van Kan J.A."/>
            <person name="Viaud M."/>
            <person name="Benito E.P."/>
            <person name="Couloux A."/>
            <person name="Coutinho P.M."/>
            <person name="de Vries R.P."/>
            <person name="Dyer P.S."/>
            <person name="Fillinger S."/>
            <person name="Fournier E."/>
            <person name="Gout L."/>
            <person name="Hahn M."/>
            <person name="Kohn L."/>
            <person name="Lapalu N."/>
            <person name="Plummer K.M."/>
            <person name="Pradier J.M."/>
            <person name="Quevillon E."/>
            <person name="Sharon A."/>
            <person name="Simon A."/>
            <person name="ten Have A."/>
            <person name="Tudzynski B."/>
            <person name="Tudzynski P."/>
            <person name="Wincker P."/>
            <person name="Andrew M."/>
            <person name="Anthouard V."/>
            <person name="Beever R.E."/>
            <person name="Beffa R."/>
            <person name="Benoit I."/>
            <person name="Bouzid O."/>
            <person name="Brault B."/>
            <person name="Chen Z."/>
            <person name="Choquer M."/>
            <person name="Collemare J."/>
            <person name="Cotton P."/>
            <person name="Danchin E.G."/>
            <person name="Da Silva C."/>
            <person name="Gautier A."/>
            <person name="Giraud C."/>
            <person name="Giraud T."/>
            <person name="Gonzalez C."/>
            <person name="Grossetete S."/>
            <person name="Guldener U."/>
            <person name="Henrissat B."/>
            <person name="Howlett B.J."/>
            <person name="Kodira C."/>
            <person name="Kretschmer M."/>
            <person name="Lappartient A."/>
            <person name="Leroch M."/>
            <person name="Levis C."/>
            <person name="Mauceli E."/>
            <person name="Neuveglise C."/>
            <person name="Oeser B."/>
            <person name="Pearson M."/>
            <person name="Poulain J."/>
            <person name="Poussereau N."/>
            <person name="Quesneville H."/>
            <person name="Rascle C."/>
            <person name="Schumacher J."/>
            <person name="Segurens B."/>
            <person name="Sexton A."/>
            <person name="Silva E."/>
            <person name="Sirven C."/>
            <person name="Soanes D.M."/>
            <person name="Talbot N.J."/>
            <person name="Templeton M."/>
            <person name="Yandava C."/>
            <person name="Yarden O."/>
            <person name="Zeng Q."/>
            <person name="Rollins J.A."/>
            <person name="Lebrun M.H."/>
            <person name="Dickman M."/>
        </authorList>
    </citation>
    <scope>NUCLEOTIDE SEQUENCE [LARGE SCALE GENOMIC DNA]</scope>
    <source>
        <strain evidence="3">T4</strain>
    </source>
</reference>
<protein>
    <submittedName>
        <fullName evidence="2">Uncharacterized protein</fullName>
    </submittedName>
</protein>